<dbReference type="PATRIC" id="fig|1637975.4.peg.2432"/>
<gene>
    <name evidence="1" type="ORF">AN957_12945</name>
</gene>
<proteinExistence type="predicted"/>
<name>A0A0Q3QNT9_9BACI</name>
<keyword evidence="2" id="KW-1185">Reference proteome</keyword>
<reference evidence="1 2" key="1">
    <citation type="submission" date="2015-09" db="EMBL/GenBank/DDBJ databases">
        <title>Genome sequencing project for genomic taxonomy and phylogenomics of Bacillus-like bacteria.</title>
        <authorList>
            <person name="Liu B."/>
            <person name="Wang J."/>
            <person name="Zhu Y."/>
            <person name="Liu G."/>
            <person name="Chen Q."/>
            <person name="Chen Z."/>
            <person name="Lan J."/>
            <person name="Che J."/>
            <person name="Ge C."/>
            <person name="Shi H."/>
            <person name="Pan Z."/>
            <person name="Liu X."/>
        </authorList>
    </citation>
    <scope>NUCLEOTIDE SEQUENCE [LARGE SCALE GENOMIC DNA]</scope>
    <source>
        <strain evidence="1 2">FJAT-18043</strain>
    </source>
</reference>
<organism evidence="1 2">
    <name type="scientific">Cytobacillus solani</name>
    <dbReference type="NCBI Taxonomy" id="1637975"/>
    <lineage>
        <taxon>Bacteria</taxon>
        <taxon>Bacillati</taxon>
        <taxon>Bacillota</taxon>
        <taxon>Bacilli</taxon>
        <taxon>Bacillales</taxon>
        <taxon>Bacillaceae</taxon>
        <taxon>Cytobacillus</taxon>
    </lineage>
</organism>
<evidence type="ECO:0000313" key="2">
    <source>
        <dbReference type="Proteomes" id="UP000050996"/>
    </source>
</evidence>
<dbReference type="AlphaFoldDB" id="A0A0Q3QNT9"/>
<dbReference type="InterPro" id="IPR025004">
    <property type="entry name" value="SenN/SenS"/>
</dbReference>
<dbReference type="EMBL" id="LJIX01000006">
    <property type="protein sequence ID" value="KQL19382.1"/>
    <property type="molecule type" value="Genomic_DNA"/>
</dbReference>
<evidence type="ECO:0000313" key="1">
    <source>
        <dbReference type="EMBL" id="KQL19382.1"/>
    </source>
</evidence>
<dbReference type="RefSeq" id="WP_053475912.1">
    <property type="nucleotide sequence ID" value="NZ_CP041305.1"/>
</dbReference>
<sequence length="43" mass="5196">MRKPRKRSFADLVLENKRQILKDQAAMERIEARLEQKRLTKAE</sequence>
<accession>A0A0Q3QNT9</accession>
<dbReference type="STRING" id="1637975.AN957_12945"/>
<protein>
    <submittedName>
        <fullName evidence="1">Spore protein N</fullName>
    </submittedName>
</protein>
<dbReference type="Pfam" id="PF13040">
    <property type="entry name" value="Fur_reg_FbpB"/>
    <property type="match status" value="1"/>
</dbReference>
<comment type="caution">
    <text evidence="1">The sequence shown here is derived from an EMBL/GenBank/DDBJ whole genome shotgun (WGS) entry which is preliminary data.</text>
</comment>
<dbReference type="Proteomes" id="UP000050996">
    <property type="component" value="Unassembled WGS sequence"/>
</dbReference>